<evidence type="ECO:0000256" key="13">
    <source>
        <dbReference type="ARBA" id="ARBA00022932"/>
    </source>
</evidence>
<keyword evidence="10" id="KW-0460">Magnesium</keyword>
<keyword evidence="13" id="KW-0808">Transferase</keyword>
<organism evidence="20 21">
    <name type="scientific">Drosophila kikkawai</name>
    <name type="common">Fruit fly</name>
    <dbReference type="NCBI Taxonomy" id="30033"/>
    <lineage>
        <taxon>Eukaryota</taxon>
        <taxon>Metazoa</taxon>
        <taxon>Ecdysozoa</taxon>
        <taxon>Arthropoda</taxon>
        <taxon>Hexapoda</taxon>
        <taxon>Insecta</taxon>
        <taxon>Pterygota</taxon>
        <taxon>Neoptera</taxon>
        <taxon>Endopterygota</taxon>
        <taxon>Diptera</taxon>
        <taxon>Brachycera</taxon>
        <taxon>Muscomorpha</taxon>
        <taxon>Ephydroidea</taxon>
        <taxon>Drosophilidae</taxon>
        <taxon>Drosophila</taxon>
        <taxon>Sophophora</taxon>
    </lineage>
</organism>
<evidence type="ECO:0000256" key="14">
    <source>
        <dbReference type="ARBA" id="ARBA00023113"/>
    </source>
</evidence>
<accession>A0ABM4GQ68</accession>
<feature type="region of interest" description="Disordered" evidence="17">
    <location>
        <begin position="77"/>
        <end position="126"/>
    </location>
</feature>
<keyword evidence="13" id="KW-0239">DNA-directed DNA polymerase</keyword>
<keyword evidence="8" id="KW-0378">Hydrolase</keyword>
<dbReference type="InterPro" id="IPR036875">
    <property type="entry name" value="Znf_CCHC_sf"/>
</dbReference>
<dbReference type="SUPFAM" id="SSF57756">
    <property type="entry name" value="Retrovirus zinc finger-like domains"/>
    <property type="match status" value="1"/>
</dbReference>
<sequence>METRDSLPSFEVIKVKLLEEAERIEQKTEENEQQQAFYAGGNGAAAKNGQKGAKQSVLDFIPQADDQIQAISEEVAVCDKPNPEEAAVDEEQAQEQESEEDSSEEAGVRRGPGRHRLVRTGQRGRPRKDFNVLSNIAASTDIDTPITVKQALLSKMVELSASSKVPIWCAIETRDDLPSPEVLRVKILEESEARKSKSDREEQSALYANKKKTAKEGKPQKESRKCFVCNKVGHIARNCRVKPKESSYSAKNENRETNGNRYKKEMTMNVNEHAFIAEGRNDMWCLDGGCSAHMSSNKNLFGEIRSIEKTLHLADSNTTKVNGVGDVKIDIKGKRNEKITLKEVLFVSDLRQNLLSVSKITEKGYESDNGTEFLNKESDEFLRQCGISRRLSAPHTPQQNGVAERQNRTLVEMARCMMKQAGAPPSFWAEAISTASYLRNRCPTKALFGELPYTYWTGKVPTRRSIVVSNDVKFMNTSGFKSKYEEFYENEPEGELSIQMTDNLPDEQVEPSSSSEVEEETPVVEKRGRGRPKLLRTGQRGRPRKMYQQRQEDETPNNDPAENDTSIDDEFEDCELAFLAVTGDPLTLEEALKSKEAVHWKRAVEDEFMAQVLNKTWEITERPNNRKVIGNKMVFQTKDDGSILGRKKARLVAK</sequence>
<keyword evidence="16" id="KW-0862">Zinc</keyword>
<evidence type="ECO:0000256" key="15">
    <source>
        <dbReference type="ARBA" id="ARBA00023172"/>
    </source>
</evidence>
<evidence type="ECO:0000313" key="21">
    <source>
        <dbReference type="RefSeq" id="XP_070144855.1"/>
    </source>
</evidence>
<dbReference type="InterPro" id="IPR001584">
    <property type="entry name" value="Integrase_cat-core"/>
</dbReference>
<evidence type="ECO:0000256" key="3">
    <source>
        <dbReference type="ARBA" id="ARBA00022670"/>
    </source>
</evidence>
<keyword evidence="6" id="KW-0547">Nucleotide-binding</keyword>
<dbReference type="SMART" id="SM00343">
    <property type="entry name" value="ZnF_C2HC"/>
    <property type="match status" value="1"/>
</dbReference>
<dbReference type="InterPro" id="IPR039537">
    <property type="entry name" value="Retrotran_Ty1/copia-like"/>
</dbReference>
<dbReference type="PROSITE" id="PS50994">
    <property type="entry name" value="INTEGRASE"/>
    <property type="match status" value="1"/>
</dbReference>
<feature type="domain" description="Integrase catalytic" evidence="19">
    <location>
        <begin position="294"/>
        <end position="460"/>
    </location>
</feature>
<keyword evidence="7" id="KW-0255">Endonuclease</keyword>
<evidence type="ECO:0000256" key="11">
    <source>
        <dbReference type="ARBA" id="ARBA00022908"/>
    </source>
</evidence>
<keyword evidence="20" id="KW-1185">Reference proteome</keyword>
<keyword evidence="13" id="KW-0548">Nucleotidyltransferase</keyword>
<keyword evidence="12" id="KW-0695">RNA-directed DNA polymerase</keyword>
<feature type="compositionally biased region" description="Basic residues" evidence="17">
    <location>
        <begin position="528"/>
        <end position="547"/>
    </location>
</feature>
<evidence type="ECO:0000256" key="4">
    <source>
        <dbReference type="ARBA" id="ARBA00022722"/>
    </source>
</evidence>
<keyword evidence="11" id="KW-0229">DNA integration</keyword>
<evidence type="ECO:0000256" key="7">
    <source>
        <dbReference type="ARBA" id="ARBA00022759"/>
    </source>
</evidence>
<gene>
    <name evidence="21" type="primary">LOC138929305</name>
</gene>
<keyword evidence="14" id="KW-0917">Virion maturation</keyword>
<dbReference type="InterPro" id="IPR054722">
    <property type="entry name" value="PolX-like_BBD"/>
</dbReference>
<protein>
    <recommendedName>
        <fullName evidence="22">Retrovirus-related Pol polyprotein from transposon TNT 1-94</fullName>
    </recommendedName>
</protein>
<dbReference type="InterPro" id="IPR012337">
    <property type="entry name" value="RNaseH-like_sf"/>
</dbReference>
<feature type="compositionally biased region" description="Acidic residues" evidence="17">
    <location>
        <begin position="86"/>
        <end position="104"/>
    </location>
</feature>
<feature type="domain" description="CCHC-type" evidence="18">
    <location>
        <begin position="224"/>
        <end position="240"/>
    </location>
</feature>
<keyword evidence="5" id="KW-0479">Metal-binding</keyword>
<feature type="region of interest" description="Disordered" evidence="17">
    <location>
        <begin position="25"/>
        <end position="58"/>
    </location>
</feature>
<keyword evidence="9" id="KW-0067">ATP-binding</keyword>
<keyword evidence="2" id="KW-1188">Viral release from host cell</keyword>
<name>A0ABM4GQ68_DROKI</name>
<dbReference type="Proteomes" id="UP001652661">
    <property type="component" value="Unplaced"/>
</dbReference>
<feature type="region of interest" description="Disordered" evidence="17">
    <location>
        <begin position="505"/>
        <end position="566"/>
    </location>
</feature>
<evidence type="ECO:0000259" key="19">
    <source>
        <dbReference type="PROSITE" id="PS50994"/>
    </source>
</evidence>
<evidence type="ECO:0000313" key="20">
    <source>
        <dbReference type="Proteomes" id="UP001652661"/>
    </source>
</evidence>
<feature type="compositionally biased region" description="Basic and acidic residues" evidence="17">
    <location>
        <begin position="192"/>
        <end position="203"/>
    </location>
</feature>
<dbReference type="PANTHER" id="PTHR42648">
    <property type="entry name" value="TRANSPOSASE, PUTATIVE-RELATED"/>
    <property type="match status" value="1"/>
</dbReference>
<keyword evidence="4" id="KW-0540">Nuclease</keyword>
<dbReference type="PROSITE" id="PS50158">
    <property type="entry name" value="ZF_CCHC"/>
    <property type="match status" value="1"/>
</dbReference>
<evidence type="ECO:0000259" key="18">
    <source>
        <dbReference type="PROSITE" id="PS50158"/>
    </source>
</evidence>
<keyword evidence="3" id="KW-0645">Protease</keyword>
<comment type="function">
    <text evidence="1">The aspartyl protease (PR) mediates the proteolytic cleavages of the Gag and Gag-Pol polyproteins after assembly of the VLP.</text>
</comment>
<dbReference type="InterPro" id="IPR017956">
    <property type="entry name" value="AT_hook_DNA-bd_motif"/>
</dbReference>
<evidence type="ECO:0000256" key="12">
    <source>
        <dbReference type="ARBA" id="ARBA00022918"/>
    </source>
</evidence>
<dbReference type="PANTHER" id="PTHR42648:SF11">
    <property type="entry name" value="TRANSPOSON TY4-P GAG-POL POLYPROTEIN"/>
    <property type="match status" value="1"/>
</dbReference>
<evidence type="ECO:0008006" key="22">
    <source>
        <dbReference type="Google" id="ProtNLM"/>
    </source>
</evidence>
<dbReference type="Pfam" id="PF22936">
    <property type="entry name" value="Pol_BBD"/>
    <property type="match status" value="1"/>
</dbReference>
<dbReference type="InterPro" id="IPR001878">
    <property type="entry name" value="Znf_CCHC"/>
</dbReference>
<dbReference type="GeneID" id="138929305"/>
<dbReference type="Pfam" id="PF00098">
    <property type="entry name" value="zf-CCHC"/>
    <property type="match status" value="1"/>
</dbReference>
<evidence type="ECO:0000256" key="8">
    <source>
        <dbReference type="ARBA" id="ARBA00022801"/>
    </source>
</evidence>
<feature type="compositionally biased region" description="Basic residues" evidence="17">
    <location>
        <begin position="111"/>
        <end position="126"/>
    </location>
</feature>
<keyword evidence="15" id="KW-0233">DNA recombination</keyword>
<evidence type="ECO:0000256" key="16">
    <source>
        <dbReference type="PROSITE-ProRule" id="PRU00047"/>
    </source>
</evidence>
<dbReference type="SUPFAM" id="SSF53098">
    <property type="entry name" value="Ribonuclease H-like"/>
    <property type="match status" value="1"/>
</dbReference>
<evidence type="ECO:0000256" key="2">
    <source>
        <dbReference type="ARBA" id="ARBA00022612"/>
    </source>
</evidence>
<dbReference type="RefSeq" id="XP_070144855.1">
    <property type="nucleotide sequence ID" value="XM_070288754.1"/>
</dbReference>
<evidence type="ECO:0000256" key="6">
    <source>
        <dbReference type="ARBA" id="ARBA00022741"/>
    </source>
</evidence>
<evidence type="ECO:0000256" key="17">
    <source>
        <dbReference type="SAM" id="MobiDB-lite"/>
    </source>
</evidence>
<evidence type="ECO:0000256" key="5">
    <source>
        <dbReference type="ARBA" id="ARBA00022723"/>
    </source>
</evidence>
<dbReference type="Gene3D" id="4.10.60.10">
    <property type="entry name" value="Zinc finger, CCHC-type"/>
    <property type="match status" value="1"/>
</dbReference>
<dbReference type="Pfam" id="PF02178">
    <property type="entry name" value="AT_hook"/>
    <property type="match status" value="3"/>
</dbReference>
<keyword evidence="16" id="KW-0863">Zinc-finger</keyword>
<evidence type="ECO:0000256" key="9">
    <source>
        <dbReference type="ARBA" id="ARBA00022840"/>
    </source>
</evidence>
<feature type="compositionally biased region" description="Low complexity" evidence="17">
    <location>
        <begin position="33"/>
        <end position="55"/>
    </location>
</feature>
<reference evidence="21" key="1">
    <citation type="submission" date="2025-08" db="UniProtKB">
        <authorList>
            <consortium name="RefSeq"/>
        </authorList>
    </citation>
    <scope>IDENTIFICATION</scope>
    <source>
        <strain evidence="21">14028-0561.14</strain>
        <tissue evidence="21">Whole fly</tissue>
    </source>
</reference>
<feature type="region of interest" description="Disordered" evidence="17">
    <location>
        <begin position="192"/>
        <end position="220"/>
    </location>
</feature>
<dbReference type="InterPro" id="IPR036397">
    <property type="entry name" value="RNaseH_sf"/>
</dbReference>
<dbReference type="Gene3D" id="3.30.420.10">
    <property type="entry name" value="Ribonuclease H-like superfamily/Ribonuclease H"/>
    <property type="match status" value="1"/>
</dbReference>
<evidence type="ECO:0000256" key="10">
    <source>
        <dbReference type="ARBA" id="ARBA00022842"/>
    </source>
</evidence>
<proteinExistence type="predicted"/>
<evidence type="ECO:0000256" key="1">
    <source>
        <dbReference type="ARBA" id="ARBA00002180"/>
    </source>
</evidence>